<comment type="caution">
    <text evidence="2">The sequence shown here is derived from an EMBL/GenBank/DDBJ whole genome shotgun (WGS) entry which is preliminary data.</text>
</comment>
<keyword evidence="3" id="KW-1185">Reference proteome</keyword>
<protein>
    <recommendedName>
        <fullName evidence="4">COX assembly mitochondrial protein</fullName>
    </recommendedName>
</protein>
<dbReference type="PANTHER" id="PTHR10773:SF19">
    <property type="match status" value="1"/>
</dbReference>
<feature type="compositionally biased region" description="Basic and acidic residues" evidence="1">
    <location>
        <begin position="11"/>
        <end position="24"/>
    </location>
</feature>
<evidence type="ECO:0000313" key="2">
    <source>
        <dbReference type="EMBL" id="KAK9732011.1"/>
    </source>
</evidence>
<reference evidence="2 3" key="1">
    <citation type="journal article" date="2024" name="BMC Genomics">
        <title>De novo assembly and annotation of Popillia japonica's genome with initial clues to its potential as an invasive pest.</title>
        <authorList>
            <person name="Cucini C."/>
            <person name="Boschi S."/>
            <person name="Funari R."/>
            <person name="Cardaioli E."/>
            <person name="Iannotti N."/>
            <person name="Marturano G."/>
            <person name="Paoli F."/>
            <person name="Bruttini M."/>
            <person name="Carapelli A."/>
            <person name="Frati F."/>
            <person name="Nardi F."/>
        </authorList>
    </citation>
    <scope>NUCLEOTIDE SEQUENCE [LARGE SCALE GENOMIC DNA]</scope>
    <source>
        <strain evidence="2">DMR45628</strain>
    </source>
</reference>
<organism evidence="2 3">
    <name type="scientific">Popillia japonica</name>
    <name type="common">Japanese beetle</name>
    <dbReference type="NCBI Taxonomy" id="7064"/>
    <lineage>
        <taxon>Eukaryota</taxon>
        <taxon>Metazoa</taxon>
        <taxon>Ecdysozoa</taxon>
        <taxon>Arthropoda</taxon>
        <taxon>Hexapoda</taxon>
        <taxon>Insecta</taxon>
        <taxon>Pterygota</taxon>
        <taxon>Neoptera</taxon>
        <taxon>Endopterygota</taxon>
        <taxon>Coleoptera</taxon>
        <taxon>Polyphaga</taxon>
        <taxon>Scarabaeiformia</taxon>
        <taxon>Scarabaeidae</taxon>
        <taxon>Rutelinae</taxon>
        <taxon>Popillia</taxon>
    </lineage>
</organism>
<evidence type="ECO:0000313" key="3">
    <source>
        <dbReference type="Proteomes" id="UP001458880"/>
    </source>
</evidence>
<proteinExistence type="predicted"/>
<accession>A0AAW1LAX0</accession>
<dbReference type="Proteomes" id="UP001458880">
    <property type="component" value="Unassembled WGS sequence"/>
</dbReference>
<feature type="region of interest" description="Disordered" evidence="1">
    <location>
        <begin position="1"/>
        <end position="24"/>
    </location>
</feature>
<dbReference type="PANTHER" id="PTHR10773">
    <property type="entry name" value="DNA-DIRECTED RNA POLYMERASES I, II, AND III SUBUNIT RPABC2"/>
    <property type="match status" value="1"/>
</dbReference>
<evidence type="ECO:0008006" key="4">
    <source>
        <dbReference type="Google" id="ProtNLM"/>
    </source>
</evidence>
<name>A0AAW1LAX0_POPJA</name>
<dbReference type="AlphaFoldDB" id="A0AAW1LAX0"/>
<gene>
    <name evidence="2" type="ORF">QE152_g13206</name>
</gene>
<sequence length="141" mass="16686">MKRFHATGTPAKERRGGDRIKDKNNNKTQSIAMFIESLACTESHYCRSKTGARRYLPCEFNIRKLHKMYRESVDEKLQVKECFFRNYVNSHYNIGFGTPQKDMYSECLRTKEKLKLEVNENVRRKLIITNSVHKLKAQAFF</sequence>
<evidence type="ECO:0000256" key="1">
    <source>
        <dbReference type="SAM" id="MobiDB-lite"/>
    </source>
</evidence>
<dbReference type="EMBL" id="JASPKY010000123">
    <property type="protein sequence ID" value="KAK9732011.1"/>
    <property type="molecule type" value="Genomic_DNA"/>
</dbReference>